<keyword evidence="2" id="KW-1185">Reference proteome</keyword>
<evidence type="ECO:0000313" key="2">
    <source>
        <dbReference type="Proteomes" id="UP000267469"/>
    </source>
</evidence>
<evidence type="ECO:0000313" key="1">
    <source>
        <dbReference type="EMBL" id="RNL83550.1"/>
    </source>
</evidence>
<organism evidence="1 2">
    <name type="scientific">Sinomicrobium pectinilyticum</name>
    <dbReference type="NCBI Taxonomy" id="1084421"/>
    <lineage>
        <taxon>Bacteria</taxon>
        <taxon>Pseudomonadati</taxon>
        <taxon>Bacteroidota</taxon>
        <taxon>Flavobacteriia</taxon>
        <taxon>Flavobacteriales</taxon>
        <taxon>Flavobacteriaceae</taxon>
        <taxon>Sinomicrobium</taxon>
    </lineage>
</organism>
<dbReference type="EMBL" id="RJTM01000104">
    <property type="protein sequence ID" value="RNL83550.1"/>
    <property type="molecule type" value="Genomic_DNA"/>
</dbReference>
<comment type="caution">
    <text evidence="1">The sequence shown here is derived from an EMBL/GenBank/DDBJ whole genome shotgun (WGS) entry which is preliminary data.</text>
</comment>
<accession>A0A3N0E707</accession>
<dbReference type="Proteomes" id="UP000267469">
    <property type="component" value="Unassembled WGS sequence"/>
</dbReference>
<dbReference type="AlphaFoldDB" id="A0A3N0E707"/>
<proteinExistence type="predicted"/>
<protein>
    <submittedName>
        <fullName evidence="1">Uncharacterized protein</fullName>
    </submittedName>
</protein>
<name>A0A3N0E707_SINP1</name>
<gene>
    <name evidence="1" type="ORF">ED312_14990</name>
</gene>
<reference evidence="1 2" key="1">
    <citation type="submission" date="2018-10" db="EMBL/GenBank/DDBJ databases">
        <title>Sinomicrobium pectinilyticum sp. nov., a pectinase-producing bacterium isolated from alkaline and saline soil, and emended description of the genus Sinomicrobium.</title>
        <authorList>
            <person name="Cheng B."/>
            <person name="Li C."/>
            <person name="Lai Q."/>
            <person name="Du M."/>
            <person name="Shao Z."/>
            <person name="Xu P."/>
            <person name="Yang C."/>
        </authorList>
    </citation>
    <scope>NUCLEOTIDE SEQUENCE [LARGE SCALE GENOMIC DNA]</scope>
    <source>
        <strain evidence="1 2">5DNS001</strain>
    </source>
</reference>
<sequence length="102" mass="10994">MISTLFPGKSVLSQLFRAIKTVASIHQPAAGTQPPSSGRWLLNRGEYLKSPAMGIVWNIKANTPTFGLVKTSRPAKRSAPLLPIDIGIIGRGKPLNNFSDLI</sequence>